<dbReference type="Gene3D" id="2.60.40.1120">
    <property type="entry name" value="Carboxypeptidase-like, regulatory domain"/>
    <property type="match status" value="1"/>
</dbReference>
<dbReference type="Proteomes" id="UP000001304">
    <property type="component" value="Chromosome"/>
</dbReference>
<evidence type="ECO:0000313" key="2">
    <source>
        <dbReference type="Proteomes" id="UP000001304"/>
    </source>
</evidence>
<protein>
    <recommendedName>
        <fullName evidence="3">Carboxypeptidase regulatory-like domain-containing protein</fullName>
    </recommendedName>
</protein>
<evidence type="ECO:0000313" key="1">
    <source>
        <dbReference type="EMBL" id="ADM28745.1"/>
    </source>
</evidence>
<proteinExistence type="predicted"/>
<dbReference type="AlphaFoldDB" id="E0STF9"/>
<accession>E0STF9</accession>
<dbReference type="SUPFAM" id="SSF49478">
    <property type="entry name" value="Cna protein B-type domain"/>
    <property type="match status" value="1"/>
</dbReference>
<gene>
    <name evidence="1" type="ordered locus">Igag_1952</name>
</gene>
<evidence type="ECO:0008006" key="3">
    <source>
        <dbReference type="Google" id="ProtNLM"/>
    </source>
</evidence>
<reference evidence="1 2" key="1">
    <citation type="journal article" date="2010" name="Stand. Genomic Sci.">
        <title>Complete genome sequence of Ignisphaera aggregans type strain (AQ1.S1).</title>
        <authorList>
            <person name="Goker M."/>
            <person name="Held B."/>
            <person name="Lapidus A."/>
            <person name="Nolan M."/>
            <person name="Spring S."/>
            <person name="Yasawong M."/>
            <person name="Lucas S."/>
            <person name="Glavina Del Rio T."/>
            <person name="Tice H."/>
            <person name="Cheng J.F."/>
            <person name="Goodwin L."/>
            <person name="Tapia R."/>
            <person name="Pitluck S."/>
            <person name="Liolios K."/>
            <person name="Ivanova N."/>
            <person name="Mavromatis K."/>
            <person name="Mikhailova N."/>
            <person name="Pati A."/>
            <person name="Chen A."/>
            <person name="Palaniappan K."/>
            <person name="Brambilla E."/>
            <person name="Land M."/>
            <person name="Hauser L."/>
            <person name="Chang Y.J."/>
            <person name="Jeffries C.D."/>
            <person name="Brettin T."/>
            <person name="Detter J.C."/>
            <person name="Han C."/>
            <person name="Rohde M."/>
            <person name="Sikorski J."/>
            <person name="Woyke T."/>
            <person name="Bristow J."/>
            <person name="Eisen J.A."/>
            <person name="Markowitz V."/>
            <person name="Hugenholtz P."/>
            <person name="Kyrpides N.C."/>
            <person name="Klenk H.P."/>
        </authorList>
    </citation>
    <scope>NUCLEOTIDE SEQUENCE [LARGE SCALE GENOMIC DNA]</scope>
    <source>
        <strain evidence="2">DSM 17230 / JCM 13409 / AQ1.S1</strain>
    </source>
</reference>
<dbReference type="HOGENOM" id="CLU_1192615_0_0_2"/>
<keyword evidence="2" id="KW-1185">Reference proteome</keyword>
<sequence>MSSEDWKTYKKAEIEIKKDIIDEVHEFLTKVFNVYMIKMPPQLFKQMELVRDKLIPLTSKLDQDRFTEFCDIFSKVYRNIMTDKNVSNDVKNILNELASKTNSFFSSKGMQICVREIRHYGVRIYVSYNDKPLPDVTVVAEMEGRAIASSKTDTSGFAKLELPEGRYTVYVYKYLEGDRYIYEERSVSIPQESEISFELKEAKTLGEIERERGGKPLIKEVAHEESKPNYEE</sequence>
<dbReference type="EMBL" id="CP002098">
    <property type="protein sequence ID" value="ADM28745.1"/>
    <property type="molecule type" value="Genomic_DNA"/>
</dbReference>
<dbReference type="KEGG" id="iag:Igag_1952"/>
<organism evidence="1 2">
    <name type="scientific">Ignisphaera aggregans (strain DSM 17230 / JCM 13409 / AQ1.S1)</name>
    <dbReference type="NCBI Taxonomy" id="583356"/>
    <lineage>
        <taxon>Archaea</taxon>
        <taxon>Thermoproteota</taxon>
        <taxon>Thermoprotei</taxon>
        <taxon>Desulfurococcales</taxon>
        <taxon>Desulfurococcaceae</taxon>
        <taxon>Ignisphaera</taxon>
    </lineage>
</organism>
<dbReference type="BioCyc" id="IAGG583356:GHAH-1941-MONOMER"/>
<name>E0STF9_IGNAA</name>